<dbReference type="CTD" id="36346381"/>
<name>W6U7W4_ECHGR</name>
<keyword evidence="2" id="KW-1185">Reference proteome</keyword>
<proteinExistence type="predicted"/>
<dbReference type="Proteomes" id="UP000019149">
    <property type="component" value="Unassembled WGS sequence"/>
</dbReference>
<comment type="caution">
    <text evidence="1">The sequence shown here is derived from an EMBL/GenBank/DDBJ whole genome shotgun (WGS) entry which is preliminary data.</text>
</comment>
<dbReference type="AlphaFoldDB" id="W6U7W4"/>
<dbReference type="RefSeq" id="XP_024345663.1">
    <property type="nucleotide sequence ID" value="XM_024499915.1"/>
</dbReference>
<protein>
    <submittedName>
        <fullName evidence="1">Uncharacterized protein</fullName>
    </submittedName>
</protein>
<sequence>MKESFRPIHQGTANALPLLVDQVYSPPPLPPPSRVISRSNTTFVPLTRKPNLPKHSIDLNIDIKWTRVLMLPTSGDCNKMQSKVSRCIWYIIILYTFICFYSKGKVCKVGILIRTFMHEHKTGKVTVISLGKFNDQLAMLIYQKLAFAVHLFFYSYSKTPYLPLRWAKIHTQRLRVHRMLQMQLNKLSQHTECFTLLKCWREKHT</sequence>
<dbReference type="KEGG" id="egl:EGR_10666"/>
<dbReference type="EMBL" id="APAU02000249">
    <property type="protein sequence ID" value="EUB54467.1"/>
    <property type="molecule type" value="Genomic_DNA"/>
</dbReference>
<organism evidence="1 2">
    <name type="scientific">Echinococcus granulosus</name>
    <name type="common">Hydatid tapeworm</name>
    <dbReference type="NCBI Taxonomy" id="6210"/>
    <lineage>
        <taxon>Eukaryota</taxon>
        <taxon>Metazoa</taxon>
        <taxon>Spiralia</taxon>
        <taxon>Lophotrochozoa</taxon>
        <taxon>Platyhelminthes</taxon>
        <taxon>Cestoda</taxon>
        <taxon>Eucestoda</taxon>
        <taxon>Cyclophyllidea</taxon>
        <taxon>Taeniidae</taxon>
        <taxon>Echinococcus</taxon>
        <taxon>Echinococcus granulosus group</taxon>
    </lineage>
</organism>
<gene>
    <name evidence="1" type="ORF">EGR_10666</name>
</gene>
<evidence type="ECO:0000313" key="1">
    <source>
        <dbReference type="EMBL" id="EUB54467.1"/>
    </source>
</evidence>
<accession>W6U7W4</accession>
<evidence type="ECO:0000313" key="2">
    <source>
        <dbReference type="Proteomes" id="UP000019149"/>
    </source>
</evidence>
<reference evidence="1 2" key="1">
    <citation type="journal article" date="2013" name="Nat. Genet.">
        <title>The genome of the hydatid tapeworm Echinococcus granulosus.</title>
        <authorList>
            <person name="Zheng H."/>
            <person name="Zhang W."/>
            <person name="Zhang L."/>
            <person name="Zhang Z."/>
            <person name="Li J."/>
            <person name="Lu G."/>
            <person name="Zhu Y."/>
            <person name="Wang Y."/>
            <person name="Huang Y."/>
            <person name="Liu J."/>
            <person name="Kang H."/>
            <person name="Chen J."/>
            <person name="Wang L."/>
            <person name="Chen A."/>
            <person name="Yu S."/>
            <person name="Gao Z."/>
            <person name="Jin L."/>
            <person name="Gu W."/>
            <person name="Wang Z."/>
            <person name="Zhao L."/>
            <person name="Shi B."/>
            <person name="Wen H."/>
            <person name="Lin R."/>
            <person name="Jones M.K."/>
            <person name="Brejova B."/>
            <person name="Vinar T."/>
            <person name="Zhao G."/>
            <person name="McManus D.P."/>
            <person name="Chen Z."/>
            <person name="Zhou Y."/>
            <person name="Wang S."/>
        </authorList>
    </citation>
    <scope>NUCLEOTIDE SEQUENCE [LARGE SCALE GENOMIC DNA]</scope>
</reference>
<dbReference type="GeneID" id="36346381"/>